<dbReference type="EMBL" id="JAABLQ010000001">
    <property type="protein sequence ID" value="NBN76953.1"/>
    <property type="molecule type" value="Genomic_DNA"/>
</dbReference>
<dbReference type="Gene3D" id="3.30.70.2970">
    <property type="entry name" value="Protein of unknown function (DUF541), domain 2"/>
    <property type="match status" value="1"/>
</dbReference>
<dbReference type="InterPro" id="IPR052022">
    <property type="entry name" value="26kDa_periplasmic_antigen"/>
</dbReference>
<reference evidence="2" key="1">
    <citation type="submission" date="2020-01" db="EMBL/GenBank/DDBJ databases">
        <authorList>
            <person name="Fang Y."/>
            <person name="Sun R."/>
            <person name="Nie L."/>
            <person name="He J."/>
            <person name="Hao L."/>
            <person name="Wang L."/>
            <person name="Su S."/>
            <person name="Lv E."/>
            <person name="Zhang Z."/>
            <person name="Xie R."/>
            <person name="Liu H."/>
        </authorList>
    </citation>
    <scope>NUCLEOTIDE SEQUENCE [LARGE SCALE GENOMIC DNA]</scope>
    <source>
        <strain evidence="2">XCT-53</strain>
    </source>
</reference>
<dbReference type="RefSeq" id="WP_161675118.1">
    <property type="nucleotide sequence ID" value="NZ_JAABLP010000002.1"/>
</dbReference>
<gene>
    <name evidence="1" type="ORF">GWI72_01580</name>
</gene>
<evidence type="ECO:0000313" key="2">
    <source>
        <dbReference type="Proteomes" id="UP000586722"/>
    </source>
</evidence>
<dbReference type="PANTHER" id="PTHR34387">
    <property type="entry name" value="SLR1258 PROTEIN"/>
    <property type="match status" value="1"/>
</dbReference>
<dbReference type="Gene3D" id="3.30.110.170">
    <property type="entry name" value="Protein of unknown function (DUF541), domain 1"/>
    <property type="match status" value="1"/>
</dbReference>
<keyword evidence="2" id="KW-1185">Reference proteome</keyword>
<organism evidence="1 2">
    <name type="scientific">Pannonibacter tanglangensis</name>
    <dbReference type="NCBI Taxonomy" id="2750084"/>
    <lineage>
        <taxon>Bacteria</taxon>
        <taxon>Pseudomonadati</taxon>
        <taxon>Pseudomonadota</taxon>
        <taxon>Alphaproteobacteria</taxon>
        <taxon>Hyphomicrobiales</taxon>
        <taxon>Stappiaceae</taxon>
        <taxon>Pannonibacter</taxon>
    </lineage>
</organism>
<evidence type="ECO:0000313" key="1">
    <source>
        <dbReference type="EMBL" id="NBN76953.1"/>
    </source>
</evidence>
<dbReference type="GO" id="GO:0006974">
    <property type="term" value="P:DNA damage response"/>
    <property type="evidence" value="ECO:0007669"/>
    <property type="project" value="TreeGrafter"/>
</dbReference>
<accession>A0A7X5EZG0</accession>
<comment type="caution">
    <text evidence="1">The sequence shown here is derived from an EMBL/GenBank/DDBJ whole genome shotgun (WGS) entry which is preliminary data.</text>
</comment>
<dbReference type="InterPro" id="IPR007497">
    <property type="entry name" value="SIMPL/DUF541"/>
</dbReference>
<dbReference type="PANTHER" id="PTHR34387:SF1">
    <property type="entry name" value="PERIPLASMIC IMMUNOGENIC PROTEIN"/>
    <property type="match status" value="1"/>
</dbReference>
<dbReference type="Proteomes" id="UP000586722">
    <property type="component" value="Unassembled WGS sequence"/>
</dbReference>
<proteinExistence type="predicted"/>
<protein>
    <submittedName>
        <fullName evidence="1">DUF541 domain-containing protein</fullName>
    </submittedName>
</protein>
<sequence length="247" mass="25479">MTFPLSPSVRRPLRLMALALPLSLALAVSTVSARADESRNDQFITVQGIGSIAVVPDQALISGGVVSEAKTAAEALAANSKALAAVVEKLKAAGIDDKDMQTSGFSVQPKYTDYGKTDQAPVIDGYQVNNTVSIKVRDLSKLGGLLDTMVSSGANAIGGVSFMVSDGDKRSDDARKAAVADARRKAELYAAAGGVKLGKVLSITEGGSAMPQPMYRMAAMSAEAAPPMLAGEETLSASVTVVFELAN</sequence>
<dbReference type="AlphaFoldDB" id="A0A7X5EZG0"/>
<dbReference type="Pfam" id="PF04402">
    <property type="entry name" value="SIMPL"/>
    <property type="match status" value="1"/>
</dbReference>
<name>A0A7X5EZG0_9HYPH</name>